<evidence type="ECO:0000313" key="2">
    <source>
        <dbReference type="EMBL" id="TDL22427.1"/>
    </source>
</evidence>
<gene>
    <name evidence="2" type="ORF">BD410DRAFT_788699</name>
</gene>
<keyword evidence="3" id="KW-1185">Reference proteome</keyword>
<organism evidence="2 3">
    <name type="scientific">Rickenella mellea</name>
    <dbReference type="NCBI Taxonomy" id="50990"/>
    <lineage>
        <taxon>Eukaryota</taxon>
        <taxon>Fungi</taxon>
        <taxon>Dikarya</taxon>
        <taxon>Basidiomycota</taxon>
        <taxon>Agaricomycotina</taxon>
        <taxon>Agaricomycetes</taxon>
        <taxon>Hymenochaetales</taxon>
        <taxon>Rickenellaceae</taxon>
        <taxon>Rickenella</taxon>
    </lineage>
</organism>
<feature type="compositionally biased region" description="Low complexity" evidence="1">
    <location>
        <begin position="47"/>
        <end position="56"/>
    </location>
</feature>
<dbReference type="AlphaFoldDB" id="A0A4Y7Q464"/>
<name>A0A4Y7Q464_9AGAM</name>
<feature type="compositionally biased region" description="Pro residues" evidence="1">
    <location>
        <begin position="34"/>
        <end position="46"/>
    </location>
</feature>
<proteinExistence type="predicted"/>
<feature type="compositionally biased region" description="Acidic residues" evidence="1">
    <location>
        <begin position="14"/>
        <end position="23"/>
    </location>
</feature>
<reference evidence="2 3" key="1">
    <citation type="submission" date="2018-06" db="EMBL/GenBank/DDBJ databases">
        <title>A transcriptomic atlas of mushroom development highlights an independent origin of complex multicellularity.</title>
        <authorList>
            <consortium name="DOE Joint Genome Institute"/>
            <person name="Krizsan K."/>
            <person name="Almasi E."/>
            <person name="Merenyi Z."/>
            <person name="Sahu N."/>
            <person name="Viragh M."/>
            <person name="Koszo T."/>
            <person name="Mondo S."/>
            <person name="Kiss B."/>
            <person name="Balint B."/>
            <person name="Kues U."/>
            <person name="Barry K."/>
            <person name="Hegedus J.C."/>
            <person name="Henrissat B."/>
            <person name="Johnson J."/>
            <person name="Lipzen A."/>
            <person name="Ohm R."/>
            <person name="Nagy I."/>
            <person name="Pangilinan J."/>
            <person name="Yan J."/>
            <person name="Xiong Y."/>
            <person name="Grigoriev I.V."/>
            <person name="Hibbett D.S."/>
            <person name="Nagy L.G."/>
        </authorList>
    </citation>
    <scope>NUCLEOTIDE SEQUENCE [LARGE SCALE GENOMIC DNA]</scope>
    <source>
        <strain evidence="2 3">SZMC22713</strain>
    </source>
</reference>
<accession>A0A4Y7Q464</accession>
<dbReference type="EMBL" id="ML170175">
    <property type="protein sequence ID" value="TDL22427.1"/>
    <property type="molecule type" value="Genomic_DNA"/>
</dbReference>
<dbReference type="VEuPathDB" id="FungiDB:BD410DRAFT_788699"/>
<feature type="region of interest" description="Disordered" evidence="1">
    <location>
        <begin position="1"/>
        <end position="65"/>
    </location>
</feature>
<sequence length="354" mass="39591">MATSVARRGFKKEEEEEDEEEGVDEKWLTLTVPPLTPDPSHSPSPSTPSSLPTTPKDLPRSLPGSYTQNLLIQDFNYQEIARAPAAYESAYRDCVMKILPETQTAKNEDDKMTRDAYIHHETTHTSHSFEERQQEPVDIGIGINTPNFSLESPHTATYPLTFAQLLQDTYIQPQPPPGPAALLPIDDDEFNDYYYNELSDVPFLSYWHAPAQAPLLDSQAYEPAPERNSMIITVTENKQEPVAYFNVPFSSAPTSNSLTATNTYTSQIHPLTLLDSTTTHTSTHSYPCVPYSDCTGTWTNTTWNKSDFDLYLAAFSLPEDVGRKMLDRSAVINAEFGHFHFAGGKDGTRAEVEV</sequence>
<evidence type="ECO:0000256" key="1">
    <source>
        <dbReference type="SAM" id="MobiDB-lite"/>
    </source>
</evidence>
<evidence type="ECO:0000313" key="3">
    <source>
        <dbReference type="Proteomes" id="UP000294933"/>
    </source>
</evidence>
<protein>
    <submittedName>
        <fullName evidence="2">Uncharacterized protein</fullName>
    </submittedName>
</protein>
<dbReference type="Proteomes" id="UP000294933">
    <property type="component" value="Unassembled WGS sequence"/>
</dbReference>